<dbReference type="InterPro" id="IPR001466">
    <property type="entry name" value="Beta-lactam-related"/>
</dbReference>
<organism evidence="3">
    <name type="scientific">freshwater metagenome</name>
    <dbReference type="NCBI Taxonomy" id="449393"/>
    <lineage>
        <taxon>unclassified sequences</taxon>
        <taxon>metagenomes</taxon>
        <taxon>ecological metagenomes</taxon>
    </lineage>
</organism>
<dbReference type="SUPFAM" id="SSF56601">
    <property type="entry name" value="beta-lactamase/transpeptidase-like"/>
    <property type="match status" value="1"/>
</dbReference>
<dbReference type="Pfam" id="PF00144">
    <property type="entry name" value="Beta-lactamase"/>
    <property type="match status" value="1"/>
</dbReference>
<evidence type="ECO:0000259" key="2">
    <source>
        <dbReference type="Pfam" id="PF00144"/>
    </source>
</evidence>
<gene>
    <name evidence="3" type="ORF">UFOPK2761_00362</name>
</gene>
<dbReference type="PANTHER" id="PTHR46825">
    <property type="entry name" value="D-ALANYL-D-ALANINE-CARBOXYPEPTIDASE/ENDOPEPTIDASE AMPH"/>
    <property type="match status" value="1"/>
</dbReference>
<feature type="region of interest" description="Disordered" evidence="1">
    <location>
        <begin position="204"/>
        <end position="225"/>
    </location>
</feature>
<dbReference type="InterPro" id="IPR050491">
    <property type="entry name" value="AmpC-like"/>
</dbReference>
<dbReference type="Gene3D" id="3.40.710.10">
    <property type="entry name" value="DD-peptidase/beta-lactamase superfamily"/>
    <property type="match status" value="1"/>
</dbReference>
<dbReference type="AlphaFoldDB" id="A0A6J6S2Y2"/>
<protein>
    <submittedName>
        <fullName evidence="3">Unannotated protein</fullName>
    </submittedName>
</protein>
<evidence type="ECO:0000313" key="3">
    <source>
        <dbReference type="EMBL" id="CAB4729048.1"/>
    </source>
</evidence>
<dbReference type="PANTHER" id="PTHR46825:SF7">
    <property type="entry name" value="D-ALANYL-D-ALANINE CARBOXYPEPTIDASE"/>
    <property type="match status" value="1"/>
</dbReference>
<proteinExistence type="predicted"/>
<dbReference type="InterPro" id="IPR012338">
    <property type="entry name" value="Beta-lactam/transpept-like"/>
</dbReference>
<accession>A0A6J6S2Y2</accession>
<reference evidence="3" key="1">
    <citation type="submission" date="2020-05" db="EMBL/GenBank/DDBJ databases">
        <authorList>
            <person name="Chiriac C."/>
            <person name="Salcher M."/>
            <person name="Ghai R."/>
            <person name="Kavagutti S V."/>
        </authorList>
    </citation>
    <scope>NUCLEOTIDE SEQUENCE</scope>
</reference>
<evidence type="ECO:0000256" key="1">
    <source>
        <dbReference type="SAM" id="MobiDB-lite"/>
    </source>
</evidence>
<dbReference type="EMBL" id="CAEZYQ010000002">
    <property type="protein sequence ID" value="CAB4729048.1"/>
    <property type="molecule type" value="Genomic_DNA"/>
</dbReference>
<sequence length="330" mass="34703">MESTDLFRAARRALRGAPWGASIVTVADEPSGTGPVMTSTAHELPEQGHVELGSVSKAVTGLLLHDAVDRGVLSTGDRLADHLPLDGCAAGEVTLASLAVHASGLPRLPRVEDVLGRTWRMLRRGENPYGDSVEELLEQTRRTAVGRPRPAYSNLGFELLGHAVAAAQGTTYAALVRDRMADPLGLGSWHVPADLAEVRPGAIAGRSRRGRPHEPWTGEGLGPAGGLRSTLGDAARWVTALLEGRVPGAGALDPVARLSGPVRIGAGWMVTPVPDGEITWHNGMTGGHAAFVGLDRRRRSGVVVVRAVARPVDAVGMRLLRDLGRRAAGD</sequence>
<feature type="domain" description="Beta-lactamase-related" evidence="2">
    <location>
        <begin position="49"/>
        <end position="306"/>
    </location>
</feature>
<name>A0A6J6S2Y2_9ZZZZ</name>